<sequence length="106" mass="12662">MRITFYLLMLILFAGCLRDQVNNDRSTHKLEYTFLKDENHTNPLIREIWKSIGNGYYLEVREDSILLYSYTKSFCYKEKNDYLEGLLNAQSQFEVRQDTIGIYLTD</sequence>
<evidence type="ECO:0000313" key="1">
    <source>
        <dbReference type="EMBL" id="MDN5204670.1"/>
    </source>
</evidence>
<accession>A0ABT8KV72</accession>
<evidence type="ECO:0008006" key="3">
    <source>
        <dbReference type="Google" id="ProtNLM"/>
    </source>
</evidence>
<evidence type="ECO:0000313" key="2">
    <source>
        <dbReference type="Proteomes" id="UP001172082"/>
    </source>
</evidence>
<keyword evidence="2" id="KW-1185">Reference proteome</keyword>
<name>A0ABT8KV72_9BACT</name>
<reference evidence="1" key="1">
    <citation type="submission" date="2023-06" db="EMBL/GenBank/DDBJ databases">
        <title>Genomic of Parafulvivirga corallium.</title>
        <authorList>
            <person name="Wang G."/>
        </authorList>
    </citation>
    <scope>NUCLEOTIDE SEQUENCE</scope>
    <source>
        <strain evidence="1">BMA10</strain>
    </source>
</reference>
<dbReference type="Proteomes" id="UP001172082">
    <property type="component" value="Unassembled WGS sequence"/>
</dbReference>
<gene>
    <name evidence="1" type="ORF">QQ008_24980</name>
</gene>
<dbReference type="RefSeq" id="WP_346754694.1">
    <property type="nucleotide sequence ID" value="NZ_JAUJEA010000012.1"/>
</dbReference>
<proteinExistence type="predicted"/>
<dbReference type="EMBL" id="JAUJEA010000012">
    <property type="protein sequence ID" value="MDN5204670.1"/>
    <property type="molecule type" value="Genomic_DNA"/>
</dbReference>
<dbReference type="PROSITE" id="PS51257">
    <property type="entry name" value="PROKAR_LIPOPROTEIN"/>
    <property type="match status" value="1"/>
</dbReference>
<comment type="caution">
    <text evidence="1">The sequence shown here is derived from an EMBL/GenBank/DDBJ whole genome shotgun (WGS) entry which is preliminary data.</text>
</comment>
<protein>
    <recommendedName>
        <fullName evidence="3">Lipoprotein</fullName>
    </recommendedName>
</protein>
<organism evidence="1 2">
    <name type="scientific">Splendidivirga corallicola</name>
    <dbReference type="NCBI Taxonomy" id="3051826"/>
    <lineage>
        <taxon>Bacteria</taxon>
        <taxon>Pseudomonadati</taxon>
        <taxon>Bacteroidota</taxon>
        <taxon>Cytophagia</taxon>
        <taxon>Cytophagales</taxon>
        <taxon>Splendidivirgaceae</taxon>
        <taxon>Splendidivirga</taxon>
    </lineage>
</organism>